<dbReference type="AlphaFoldDB" id="A0A9P6VKX4"/>
<keyword evidence="2" id="KW-0732">Signal</keyword>
<evidence type="ECO:0000256" key="1">
    <source>
        <dbReference type="PIRSR" id="PIRSR600250-50"/>
    </source>
</evidence>
<dbReference type="OrthoDB" id="416217at2759"/>
<dbReference type="Proteomes" id="UP000785200">
    <property type="component" value="Unassembled WGS sequence"/>
</dbReference>
<dbReference type="GO" id="GO:0070007">
    <property type="term" value="F:glutamic-type endopeptidase activity"/>
    <property type="evidence" value="ECO:0007669"/>
    <property type="project" value="InterPro"/>
</dbReference>
<feature type="signal peptide" evidence="2">
    <location>
        <begin position="1"/>
        <end position="18"/>
    </location>
</feature>
<dbReference type="Pfam" id="PF11951">
    <property type="entry name" value="Fungal_trans_2"/>
    <property type="match status" value="1"/>
</dbReference>
<gene>
    <name evidence="3" type="ORF">D0Z07_4057</name>
</gene>
<evidence type="ECO:0000313" key="4">
    <source>
        <dbReference type="Proteomes" id="UP000785200"/>
    </source>
</evidence>
<sequence length="642" mass="69293">MKLSIFISSAIFAATTLAAPRKRGLADRVQRRACARHLSAPAKIVHEGDITVGSNVSHAVQYSNNWAGAVLTAPPSGTTFNAASGQFTVPTASSAGGQAGSASIWVGIDGDTYGNAILQAGIDVSVGADGSQSYDSWYEWWPNDATDFSTGQFSFTAGDIISISITSTDSSDGITVLTNESTGQTVSQAVSAPSGSSTLGGQNAEWIVEDYENGGSLVPFANFGTVAFSSCVAGTADGQSVGTVGATVLEMKDSNGNVLTDVSLPSSSEVQVVYHFLQHVLLSPAQASLGRSPQLAHLLNQPLSPPQSSSPTSFTEFNGALGTIRTPAAELIPSAILPNRPTLNIADLELLHNYDTSTSYTLATIPALQNFLRLNVPRIAFSQPFLLHGILAISALHLAHFKKDLRSHYLTQAHHHYQLGLRIATPLLAVMNEYTSSALYLFSTMITTFTLGMGPRAGDFLLFGEHGLAEGLVLFRGMRSLLEYHPEILEKSDLAPMFSISIRQVLRQPSNDQHLESLRHCILESTTNFADVQVYLEALEKLSRSFPPNSTSGSRPSQTSPQTAFVWLWRLSDEFLSCLQKRDPIALVILAHFCVLLNDLGSLWCMKGWADHLLSEIHKSLGEEHRMWMNWPMEEIGWIPGT</sequence>
<dbReference type="CDD" id="cd13426">
    <property type="entry name" value="Peptidase_G1"/>
    <property type="match status" value="1"/>
</dbReference>
<evidence type="ECO:0000256" key="2">
    <source>
        <dbReference type="SAM" id="SignalP"/>
    </source>
</evidence>
<dbReference type="InterPro" id="IPR013320">
    <property type="entry name" value="ConA-like_dom_sf"/>
</dbReference>
<keyword evidence="4" id="KW-1185">Reference proteome</keyword>
<dbReference type="EMBL" id="VNKQ01000007">
    <property type="protein sequence ID" value="KAG0649895.1"/>
    <property type="molecule type" value="Genomic_DNA"/>
</dbReference>
<dbReference type="PANTHER" id="PTHR37536">
    <property type="entry name" value="PUTATIVE (AFU_ORTHOLOGUE AFUA_3G02970)-RELATED"/>
    <property type="match status" value="1"/>
</dbReference>
<proteinExistence type="predicted"/>
<feature type="active site" description="Proton acceptor" evidence="1">
    <location>
        <position position="209"/>
    </location>
</feature>
<dbReference type="Gene3D" id="2.60.120.700">
    <property type="entry name" value="Peptidase G1"/>
    <property type="match status" value="1"/>
</dbReference>
<dbReference type="PANTHER" id="PTHR37536:SF1">
    <property type="entry name" value="ASPERGILLOPEPSIN, PUTAITVE (AFU_ORTHOLOGUE AFUA_7G01200)"/>
    <property type="match status" value="1"/>
</dbReference>
<dbReference type="SUPFAM" id="SSF49899">
    <property type="entry name" value="Concanavalin A-like lectins/glucanases"/>
    <property type="match status" value="1"/>
</dbReference>
<organism evidence="3 4">
    <name type="scientific">Hyphodiscus hymeniophilus</name>
    <dbReference type="NCBI Taxonomy" id="353542"/>
    <lineage>
        <taxon>Eukaryota</taxon>
        <taxon>Fungi</taxon>
        <taxon>Dikarya</taxon>
        <taxon>Ascomycota</taxon>
        <taxon>Pezizomycotina</taxon>
        <taxon>Leotiomycetes</taxon>
        <taxon>Helotiales</taxon>
        <taxon>Hyphodiscaceae</taxon>
        <taxon>Hyphodiscus</taxon>
    </lineage>
</organism>
<dbReference type="PRINTS" id="PR00977">
    <property type="entry name" value="SCYTLDPTASE"/>
</dbReference>
<name>A0A9P6VKX4_9HELO</name>
<protein>
    <submittedName>
        <fullName evidence="3">Aspergillopepsin-2</fullName>
    </submittedName>
</protein>
<reference evidence="3" key="1">
    <citation type="submission" date="2019-07" db="EMBL/GenBank/DDBJ databases">
        <title>Hyphodiscus hymeniophilus genome sequencing and assembly.</title>
        <authorList>
            <person name="Kramer G."/>
            <person name="Nodwell J."/>
        </authorList>
    </citation>
    <scope>NUCLEOTIDE SEQUENCE</scope>
    <source>
        <strain evidence="3">ATCC 34498</strain>
    </source>
</reference>
<dbReference type="InterPro" id="IPR021858">
    <property type="entry name" value="Fun_TF"/>
</dbReference>
<dbReference type="Pfam" id="PF01828">
    <property type="entry name" value="Peptidase_A4"/>
    <property type="match status" value="1"/>
</dbReference>
<feature type="chain" id="PRO_5040248762" evidence="2">
    <location>
        <begin position="19"/>
        <end position="642"/>
    </location>
</feature>
<evidence type="ECO:0000313" key="3">
    <source>
        <dbReference type="EMBL" id="KAG0649895.1"/>
    </source>
</evidence>
<accession>A0A9P6VKX4</accession>
<dbReference type="GO" id="GO:0006508">
    <property type="term" value="P:proteolysis"/>
    <property type="evidence" value="ECO:0007669"/>
    <property type="project" value="InterPro"/>
</dbReference>
<dbReference type="InterPro" id="IPR038656">
    <property type="entry name" value="Peptidase_G1_sf"/>
</dbReference>
<dbReference type="InterPro" id="IPR000250">
    <property type="entry name" value="Peptidase_G1"/>
</dbReference>
<comment type="caution">
    <text evidence="3">The sequence shown here is derived from an EMBL/GenBank/DDBJ whole genome shotgun (WGS) entry which is preliminary data.</text>
</comment>